<feature type="region of interest" description="Disordered" evidence="1">
    <location>
        <begin position="1"/>
        <end position="26"/>
    </location>
</feature>
<dbReference type="GeneID" id="73338471"/>
<evidence type="ECO:0000313" key="2">
    <source>
        <dbReference type="EMBL" id="UQC78970.1"/>
    </source>
</evidence>
<reference evidence="2" key="1">
    <citation type="journal article" date="2021" name="Mol. Plant Microbe Interact.">
        <title>Complete Genome Sequence of the Plant-Pathogenic Fungus Colletotrichum lupini.</title>
        <authorList>
            <person name="Baroncelli R."/>
            <person name="Pensec F."/>
            <person name="Da Lio D."/>
            <person name="Boufleur T."/>
            <person name="Vicente I."/>
            <person name="Sarrocco S."/>
            <person name="Picot A."/>
            <person name="Baraldi E."/>
            <person name="Sukno S."/>
            <person name="Thon M."/>
            <person name="Le Floch G."/>
        </authorList>
    </citation>
    <scope>NUCLEOTIDE SEQUENCE</scope>
    <source>
        <strain evidence="2">IMI 504893</strain>
    </source>
</reference>
<sequence length="500" mass="54869">MLAWFGSVSMRPASQSDQPMQPGLVSAPRGSIDSIASNRVAVQRITSWQQQLELELTLRGRGIGWKLLGGESSDHLFFPRAVAQTLGDNDTYLIMSTPLPSSFHLPNPTAATRHQSHSALGKNKIPQIPLMTNTGSRSPDAAHLNVDLPKSSDSHLFVAVSAGFSYMAGSSLIGSWPASPQDTHHTRRVNASRHSQGLPPILRRLASLNPVITVILNSPPDLNRCCDASCLLTRPDYLTPGSPRNRWPEGSRPADRENSRKACLAHTAKYRNHQISFSAPIWGPFRCSPSEAARRDWNSLENIFLTPCSEHPSLIPVSRNRTACVTHNTHSRAEGSLHHHQIIGGVQPTLPSLTRQIYYSETDLPITNIIRQTQTPTFKAAASQAGSSGAKYTHKLAKCSAFLARAMLLEGCLLKTHPRHSVVRTIDSQAACDGLRHAINAFWVIDITEIPKFAYCIALPWCFGGAYWPFDHAKWKNAMPNGASCLNLMLVLPLPPKLPT</sequence>
<protein>
    <submittedName>
        <fullName evidence="2">Uncharacterized protein</fullName>
    </submittedName>
</protein>
<dbReference type="Proteomes" id="UP000830671">
    <property type="component" value="Chromosome 2"/>
</dbReference>
<evidence type="ECO:0000313" key="3">
    <source>
        <dbReference type="Proteomes" id="UP000830671"/>
    </source>
</evidence>
<dbReference type="KEGG" id="clup:CLUP02_04449"/>
<evidence type="ECO:0000256" key="1">
    <source>
        <dbReference type="SAM" id="MobiDB-lite"/>
    </source>
</evidence>
<dbReference type="EMBL" id="CP019474">
    <property type="protein sequence ID" value="UQC78970.1"/>
    <property type="molecule type" value="Genomic_DNA"/>
</dbReference>
<dbReference type="RefSeq" id="XP_049140604.1">
    <property type="nucleotide sequence ID" value="XM_049283461.1"/>
</dbReference>
<accession>A0A9Q8SL82</accession>
<keyword evidence="3" id="KW-1185">Reference proteome</keyword>
<gene>
    <name evidence="2" type="ORF">CLUP02_04449</name>
</gene>
<dbReference type="AlphaFoldDB" id="A0A9Q8SL82"/>
<name>A0A9Q8SL82_9PEZI</name>
<organism evidence="2 3">
    <name type="scientific">Colletotrichum lupini</name>
    <dbReference type="NCBI Taxonomy" id="145971"/>
    <lineage>
        <taxon>Eukaryota</taxon>
        <taxon>Fungi</taxon>
        <taxon>Dikarya</taxon>
        <taxon>Ascomycota</taxon>
        <taxon>Pezizomycotina</taxon>
        <taxon>Sordariomycetes</taxon>
        <taxon>Hypocreomycetidae</taxon>
        <taxon>Glomerellales</taxon>
        <taxon>Glomerellaceae</taxon>
        <taxon>Colletotrichum</taxon>
        <taxon>Colletotrichum acutatum species complex</taxon>
    </lineage>
</organism>
<proteinExistence type="predicted"/>